<feature type="compositionally biased region" description="Basic and acidic residues" evidence="1">
    <location>
        <begin position="89"/>
        <end position="111"/>
    </location>
</feature>
<feature type="compositionally biased region" description="Basic residues" evidence="1">
    <location>
        <begin position="217"/>
        <end position="228"/>
    </location>
</feature>
<keyword evidence="2" id="KW-0547">Nucleotide-binding</keyword>
<name>A0A6J4MCY9_9BACT</name>
<feature type="non-terminal residue" evidence="2">
    <location>
        <position position="1"/>
    </location>
</feature>
<evidence type="ECO:0000256" key="1">
    <source>
        <dbReference type="SAM" id="MobiDB-lite"/>
    </source>
</evidence>
<dbReference type="GO" id="GO:0005524">
    <property type="term" value="F:ATP binding"/>
    <property type="evidence" value="ECO:0007669"/>
    <property type="project" value="UniProtKB-KW"/>
</dbReference>
<feature type="non-terminal residue" evidence="2">
    <location>
        <position position="314"/>
    </location>
</feature>
<feature type="compositionally biased region" description="Low complexity" evidence="1">
    <location>
        <begin position="152"/>
        <end position="162"/>
    </location>
</feature>
<feature type="compositionally biased region" description="Basic residues" evidence="1">
    <location>
        <begin position="246"/>
        <end position="256"/>
    </location>
</feature>
<accession>A0A6J4MCY9</accession>
<dbReference type="AlphaFoldDB" id="A0A6J4MCY9"/>
<feature type="compositionally biased region" description="Low complexity" evidence="1">
    <location>
        <begin position="112"/>
        <end position="126"/>
    </location>
</feature>
<keyword evidence="2" id="KW-0067">ATP-binding</keyword>
<sequence>EPHTPAGGRVQALLRPRRGRRSEPGGAAGYHLRNPGAQRRRKVHHAAHGDEHHHPRRGAHHPAGRGPGKGPLRAAPHRLPSRRAGPVQEDERAGGDRLLRPDQGRGREDCPARGGRLAGADGAGRLARGKGGDALQGDAAEGAVHRHRHPQARAADPGRAPVRPGPGEPGGAARHHPPAPEGRQDGHLQHPQHGPGGAALRARLHHRPGPQGAGRAAARRAPREHRQRLPCAVRRGVAGRGGVHGPLRRGHARGRRVAPGAAGGRRHARPGHRPQRAGRAADALRARAAFPARHLRDPRGRRRADPPPGAGPCL</sequence>
<feature type="compositionally biased region" description="Basic residues" evidence="1">
    <location>
        <begin position="264"/>
        <end position="276"/>
    </location>
</feature>
<proteinExistence type="predicted"/>
<gene>
    <name evidence="2" type="ORF">AVDCRST_MAG68-4462</name>
</gene>
<feature type="compositionally biased region" description="Low complexity" evidence="1">
    <location>
        <begin position="277"/>
        <end position="292"/>
    </location>
</feature>
<protein>
    <submittedName>
        <fullName evidence="2">ABC transporter, ATP-binding protein</fullName>
    </submittedName>
</protein>
<reference evidence="2" key="1">
    <citation type="submission" date="2020-02" db="EMBL/GenBank/DDBJ databases">
        <authorList>
            <person name="Meier V. D."/>
        </authorList>
    </citation>
    <scope>NUCLEOTIDE SEQUENCE</scope>
    <source>
        <strain evidence="2">AVDCRST_MAG68</strain>
    </source>
</reference>
<evidence type="ECO:0000313" key="2">
    <source>
        <dbReference type="EMBL" id="CAA9356364.1"/>
    </source>
</evidence>
<feature type="compositionally biased region" description="Basic residues" evidence="1">
    <location>
        <begin position="54"/>
        <end position="63"/>
    </location>
</feature>
<feature type="region of interest" description="Disordered" evidence="1">
    <location>
        <begin position="1"/>
        <end position="314"/>
    </location>
</feature>
<organism evidence="2">
    <name type="scientific">uncultured Gemmatimonadota bacterium</name>
    <dbReference type="NCBI Taxonomy" id="203437"/>
    <lineage>
        <taxon>Bacteria</taxon>
        <taxon>Pseudomonadati</taxon>
        <taxon>Gemmatimonadota</taxon>
        <taxon>environmental samples</taxon>
    </lineage>
</organism>
<dbReference type="EMBL" id="CADCTW010000187">
    <property type="protein sequence ID" value="CAA9356364.1"/>
    <property type="molecule type" value="Genomic_DNA"/>
</dbReference>